<protein>
    <submittedName>
        <fullName evidence="2">Flavoprotein</fullName>
    </submittedName>
</protein>
<name>D0LZP1_HALO1</name>
<dbReference type="PANTHER" id="PTHR14359">
    <property type="entry name" value="HOMO-OLIGOMERIC FLAVIN CONTAINING CYS DECARBOXYLASE FAMILY"/>
    <property type="match status" value="1"/>
</dbReference>
<dbReference type="GO" id="GO:0004633">
    <property type="term" value="F:phosphopantothenoylcysteine decarboxylase activity"/>
    <property type="evidence" value="ECO:0007669"/>
    <property type="project" value="TreeGrafter"/>
</dbReference>
<organism evidence="2 3">
    <name type="scientific">Haliangium ochraceum (strain DSM 14365 / JCM 11303 / SMP-2)</name>
    <dbReference type="NCBI Taxonomy" id="502025"/>
    <lineage>
        <taxon>Bacteria</taxon>
        <taxon>Pseudomonadati</taxon>
        <taxon>Myxococcota</taxon>
        <taxon>Polyangia</taxon>
        <taxon>Haliangiales</taxon>
        <taxon>Kofleriaceae</taxon>
        <taxon>Haliangium</taxon>
    </lineage>
</organism>
<dbReference type="AlphaFoldDB" id="D0LZP1"/>
<dbReference type="HOGENOM" id="CLU_962306_0_0_7"/>
<evidence type="ECO:0000259" key="1">
    <source>
        <dbReference type="Pfam" id="PF02441"/>
    </source>
</evidence>
<dbReference type="Gene3D" id="3.40.50.1950">
    <property type="entry name" value="Flavin prenyltransferase-like"/>
    <property type="match status" value="1"/>
</dbReference>
<dbReference type="Pfam" id="PF02441">
    <property type="entry name" value="Flavoprotein"/>
    <property type="match status" value="1"/>
</dbReference>
<evidence type="ECO:0000313" key="3">
    <source>
        <dbReference type="Proteomes" id="UP000001880"/>
    </source>
</evidence>
<dbReference type="KEGG" id="hoh:Hoch_5537"/>
<dbReference type="EMBL" id="CP001804">
    <property type="protein sequence ID" value="ACY18020.1"/>
    <property type="molecule type" value="Genomic_DNA"/>
</dbReference>
<gene>
    <name evidence="2" type="ordered locus">Hoch_5537</name>
</gene>
<dbReference type="InterPro" id="IPR003382">
    <property type="entry name" value="Flavoprotein"/>
</dbReference>
<reference evidence="2 3" key="1">
    <citation type="journal article" date="2010" name="Stand. Genomic Sci.">
        <title>Complete genome sequence of Haliangium ochraceum type strain (SMP-2).</title>
        <authorList>
            <consortium name="US DOE Joint Genome Institute (JGI-PGF)"/>
            <person name="Ivanova N."/>
            <person name="Daum C."/>
            <person name="Lang E."/>
            <person name="Abt B."/>
            <person name="Kopitz M."/>
            <person name="Saunders E."/>
            <person name="Lapidus A."/>
            <person name="Lucas S."/>
            <person name="Glavina Del Rio T."/>
            <person name="Nolan M."/>
            <person name="Tice H."/>
            <person name="Copeland A."/>
            <person name="Cheng J.F."/>
            <person name="Chen F."/>
            <person name="Bruce D."/>
            <person name="Goodwin L."/>
            <person name="Pitluck S."/>
            <person name="Mavromatis K."/>
            <person name="Pati A."/>
            <person name="Mikhailova N."/>
            <person name="Chen A."/>
            <person name="Palaniappan K."/>
            <person name="Land M."/>
            <person name="Hauser L."/>
            <person name="Chang Y.J."/>
            <person name="Jeffries C.D."/>
            <person name="Detter J.C."/>
            <person name="Brettin T."/>
            <person name="Rohde M."/>
            <person name="Goker M."/>
            <person name="Bristow J."/>
            <person name="Markowitz V."/>
            <person name="Eisen J.A."/>
            <person name="Hugenholtz P."/>
            <person name="Kyrpides N.C."/>
            <person name="Klenk H.P."/>
        </authorList>
    </citation>
    <scope>NUCLEOTIDE SEQUENCE [LARGE SCALE GENOMIC DNA]</scope>
    <source>
        <strain evidence="3">DSM 14365 / CIP 107738 / JCM 11303 / AJ 13395 / SMP-2</strain>
    </source>
</reference>
<dbReference type="InterPro" id="IPR036551">
    <property type="entry name" value="Flavin_trans-like"/>
</dbReference>
<evidence type="ECO:0000313" key="2">
    <source>
        <dbReference type="EMBL" id="ACY18020.1"/>
    </source>
</evidence>
<dbReference type="GO" id="GO:0010181">
    <property type="term" value="F:FMN binding"/>
    <property type="evidence" value="ECO:0007669"/>
    <property type="project" value="TreeGrafter"/>
</dbReference>
<dbReference type="GO" id="GO:0071513">
    <property type="term" value="C:phosphopantothenoylcysteine decarboxylase complex"/>
    <property type="evidence" value="ECO:0007669"/>
    <property type="project" value="TreeGrafter"/>
</dbReference>
<accession>D0LZP1</accession>
<keyword evidence="3" id="KW-1185">Reference proteome</keyword>
<dbReference type="Proteomes" id="UP000001880">
    <property type="component" value="Chromosome"/>
</dbReference>
<sequence>MDSADYYLRNPALSAVARGHDYLFLHPQRGTVVLADIDVDALSDILDGLLVPVPAATLLEDFDQDMLDYLVEKEILLTGTRAQLQERLPRPIRGAAGQPLGHLVFGLTGAIASMQVAWHLFLLARYCRRLDVILTRSAERLVRSELFAYLNIPAWTDAAGPDAAPDAAARLTAADMMVIMPASAHTLDKLARGACSDLLSATASAMRGPVVLVPAMNDLMWTNPGVARNVAQLRADGYYVVSPGNGIEVASGAEEDGAIAVTSDIGLGGGGIAPEHLPPMLQALLAFHRDELAPA</sequence>
<dbReference type="STRING" id="502025.Hoch_5537"/>
<dbReference type="OrthoDB" id="9802554at2"/>
<dbReference type="eggNOG" id="COG0452">
    <property type="taxonomic scope" value="Bacteria"/>
</dbReference>
<dbReference type="GO" id="GO:0015937">
    <property type="term" value="P:coenzyme A biosynthetic process"/>
    <property type="evidence" value="ECO:0007669"/>
    <property type="project" value="TreeGrafter"/>
</dbReference>
<proteinExistence type="predicted"/>
<feature type="domain" description="Flavoprotein" evidence="1">
    <location>
        <begin position="102"/>
        <end position="233"/>
    </location>
</feature>
<dbReference type="SUPFAM" id="SSF52507">
    <property type="entry name" value="Homo-oligomeric flavin-containing Cys decarboxylases, HFCD"/>
    <property type="match status" value="1"/>
</dbReference>
<dbReference type="RefSeq" id="WP_012830612.1">
    <property type="nucleotide sequence ID" value="NC_013440.1"/>
</dbReference>
<dbReference type="PANTHER" id="PTHR14359:SF6">
    <property type="entry name" value="PHOSPHOPANTOTHENOYLCYSTEINE DECARBOXYLASE"/>
    <property type="match status" value="1"/>
</dbReference>